<sequence>MFRPLLPKPDASVSQTQTRAPSPPHQGQGATALTNTKRRQRAASRRQVSVAWLDAQWNGPDWLPPDLRAGLPSVGLSEPANKVVYCLHKITKLLLDSQIDLRTVWQASGDLRLAIKRGPEHKTRHLPPSFERPHLHLTVATAKAMLKTLRTDRPKNASNDHSPALSSDFFPDFDGNADTAGPGSPTSSVDVFYDVPGTPSPELEPAMMPVPRRLRSSNIETPMVDAEASSLASEIMAHAHKTEHLLAKLTWAQAAHQAATNNLAQLVGKDEALKAFLDASDNYIRGLRDDLDSHYVDDDAPNTKRRRRSATMDDVKRDHYAHLQDAEIHCTNALPEDIDPSAKIDDAKLQEQQACDALFAAKVRVKAVGHILEDEIRKMKDDLATTVNKLYEKRQVADDWDVVAEQEDWEGILDDGQDEE</sequence>
<reference evidence="2" key="1">
    <citation type="submission" date="2020-01" db="EMBL/GenBank/DDBJ databases">
        <title>Identification and distribution of gene clusters putatively required for synthesis of sphingolipid metabolism inhibitors in phylogenetically diverse species of the filamentous fungus Fusarium.</title>
        <authorList>
            <person name="Kim H.-S."/>
            <person name="Busman M."/>
            <person name="Brown D.W."/>
            <person name="Divon H."/>
            <person name="Uhlig S."/>
            <person name="Proctor R.H."/>
        </authorList>
    </citation>
    <scope>NUCLEOTIDE SEQUENCE</scope>
    <source>
        <strain evidence="2">NRRL 53441</strain>
    </source>
</reference>
<gene>
    <name evidence="2" type="ORF">F53441_10596</name>
</gene>
<feature type="region of interest" description="Disordered" evidence="1">
    <location>
        <begin position="1"/>
        <end position="41"/>
    </location>
</feature>
<evidence type="ECO:0000256" key="1">
    <source>
        <dbReference type="SAM" id="MobiDB-lite"/>
    </source>
</evidence>
<dbReference type="OrthoDB" id="5100446at2759"/>
<dbReference type="AlphaFoldDB" id="A0A8H4K6N7"/>
<keyword evidence="3" id="KW-1185">Reference proteome</keyword>
<organism evidence="2 3">
    <name type="scientific">Fusarium austroafricanum</name>
    <dbReference type="NCBI Taxonomy" id="2364996"/>
    <lineage>
        <taxon>Eukaryota</taxon>
        <taxon>Fungi</taxon>
        <taxon>Dikarya</taxon>
        <taxon>Ascomycota</taxon>
        <taxon>Pezizomycotina</taxon>
        <taxon>Sordariomycetes</taxon>
        <taxon>Hypocreomycetidae</taxon>
        <taxon>Hypocreales</taxon>
        <taxon>Nectriaceae</taxon>
        <taxon>Fusarium</taxon>
        <taxon>Fusarium concolor species complex</taxon>
    </lineage>
</organism>
<comment type="caution">
    <text evidence="2">The sequence shown here is derived from an EMBL/GenBank/DDBJ whole genome shotgun (WGS) entry which is preliminary data.</text>
</comment>
<dbReference type="EMBL" id="JAADJG010000504">
    <property type="protein sequence ID" value="KAF4445690.1"/>
    <property type="molecule type" value="Genomic_DNA"/>
</dbReference>
<evidence type="ECO:0000313" key="3">
    <source>
        <dbReference type="Proteomes" id="UP000605986"/>
    </source>
</evidence>
<dbReference type="Proteomes" id="UP000605986">
    <property type="component" value="Unassembled WGS sequence"/>
</dbReference>
<feature type="compositionally biased region" description="Polar residues" evidence="1">
    <location>
        <begin position="156"/>
        <end position="165"/>
    </location>
</feature>
<feature type="region of interest" description="Disordered" evidence="1">
    <location>
        <begin position="153"/>
        <end position="191"/>
    </location>
</feature>
<accession>A0A8H4K6N7</accession>
<evidence type="ECO:0000313" key="2">
    <source>
        <dbReference type="EMBL" id="KAF4445690.1"/>
    </source>
</evidence>
<name>A0A8H4K6N7_9HYPO</name>
<proteinExistence type="predicted"/>
<protein>
    <submittedName>
        <fullName evidence="2">Uncharacterized protein</fullName>
    </submittedName>
</protein>